<comment type="caution">
    <text evidence="1">The sequence shown here is derived from an EMBL/GenBank/DDBJ whole genome shotgun (WGS) entry which is preliminary data.</text>
</comment>
<gene>
    <name evidence="1" type="ORF">HMPREF0620_0996</name>
</gene>
<dbReference type="eggNOG" id="ENOG503223A">
    <property type="taxonomic scope" value="Bacteria"/>
</dbReference>
<proteinExistence type="predicted"/>
<sequence length="125" mass="14119">MARYVRSGYAVEVFRGFQTQITCVQRVRGHFDDSDFAYECGQVRHCLRRSTGRASTSVSYIPTVSVVERIACDCGDCFSEKDLDSLEEVAMLDCIKRTLRPQSAPDQVKSRLFQSLERICSCGCD</sequence>
<dbReference type="AlphaFoldDB" id="E6JZA1"/>
<evidence type="ECO:0000313" key="1">
    <source>
        <dbReference type="EMBL" id="EFT83991.1"/>
    </source>
</evidence>
<protein>
    <submittedName>
        <fullName evidence="1">Uncharacterized protein</fullName>
    </submittedName>
</protein>
<dbReference type="Proteomes" id="UP000004946">
    <property type="component" value="Chromosome"/>
</dbReference>
<evidence type="ECO:0000313" key="2">
    <source>
        <dbReference type="Proteomes" id="UP000004946"/>
    </source>
</evidence>
<name>E6JZA1_PARDN</name>
<dbReference type="EMBL" id="AEON01000001">
    <property type="protein sequence ID" value="EFT83991.1"/>
    <property type="molecule type" value="Genomic_DNA"/>
</dbReference>
<organism evidence="1 2">
    <name type="scientific">Parascardovia denticolens DSM 10105 = JCM 12538</name>
    <dbReference type="NCBI Taxonomy" id="864564"/>
    <lineage>
        <taxon>Bacteria</taxon>
        <taxon>Bacillati</taxon>
        <taxon>Actinomycetota</taxon>
        <taxon>Actinomycetes</taxon>
        <taxon>Bifidobacteriales</taxon>
        <taxon>Bifidobacteriaceae</taxon>
        <taxon>Parascardovia</taxon>
    </lineage>
</organism>
<reference evidence="1 2" key="1">
    <citation type="submission" date="2010-12" db="EMBL/GenBank/DDBJ databases">
        <authorList>
            <person name="Muzny D."/>
            <person name="Qin X."/>
            <person name="Buhay C."/>
            <person name="Dugan-Rocha S."/>
            <person name="Ding Y."/>
            <person name="Chen G."/>
            <person name="Hawes A."/>
            <person name="Holder M."/>
            <person name="Jhangiani S."/>
            <person name="Johnson A."/>
            <person name="Khan Z."/>
            <person name="Li Z."/>
            <person name="Liu W."/>
            <person name="Liu X."/>
            <person name="Perez L."/>
            <person name="Shen H."/>
            <person name="Wang Q."/>
            <person name="Watt J."/>
            <person name="Xi L."/>
            <person name="Xin Y."/>
            <person name="Zhou J."/>
            <person name="Deng J."/>
            <person name="Jiang H."/>
            <person name="Liu Y."/>
            <person name="Qu J."/>
            <person name="Song X.-Z."/>
            <person name="Zhang L."/>
            <person name="Villasana D."/>
            <person name="Johnson A."/>
            <person name="Liu J."/>
            <person name="Liyanage D."/>
            <person name="Lorensuhewa L."/>
            <person name="Robinson T."/>
            <person name="Song A."/>
            <person name="Song B.-B."/>
            <person name="Dinh H."/>
            <person name="Thornton R."/>
            <person name="Coyle M."/>
            <person name="Francisco L."/>
            <person name="Jackson L."/>
            <person name="Javaid M."/>
            <person name="Korchina V."/>
            <person name="Kovar C."/>
            <person name="Mata R."/>
            <person name="Mathew T."/>
            <person name="Ngo R."/>
            <person name="Nguyen L."/>
            <person name="Nguyen N."/>
            <person name="Okwuonu G."/>
            <person name="Ongeri F."/>
            <person name="Pham C."/>
            <person name="Simmons D."/>
            <person name="Wilczek-Boney K."/>
            <person name="Hale W."/>
            <person name="Jakkamsetti A."/>
            <person name="Pham P."/>
            <person name="Ruth R."/>
            <person name="San Lucas F."/>
            <person name="Warren J."/>
            <person name="Zhang J."/>
            <person name="Zhao Z."/>
            <person name="Zhou C."/>
            <person name="Zhu D."/>
            <person name="Lee S."/>
            <person name="Bess C."/>
            <person name="Blankenburg K."/>
            <person name="Forbes L."/>
            <person name="Fu Q."/>
            <person name="Gubbala S."/>
            <person name="Hirani K."/>
            <person name="Jayaseelan J.C."/>
            <person name="Lara F."/>
            <person name="Munidasa M."/>
            <person name="Palculict T."/>
            <person name="Patil S."/>
            <person name="Pu L.-L."/>
            <person name="Saada N."/>
            <person name="Tang L."/>
            <person name="Weissenberger G."/>
            <person name="Zhu Y."/>
            <person name="Hemphill L."/>
            <person name="Shang Y."/>
            <person name="Youmans B."/>
            <person name="Ayvaz T."/>
            <person name="Ross M."/>
            <person name="Santibanez J."/>
            <person name="Aqrawi P."/>
            <person name="Gross S."/>
            <person name="Joshi V."/>
            <person name="Fowler G."/>
            <person name="Nazareth L."/>
            <person name="Reid J."/>
            <person name="Worley K."/>
            <person name="Petrosino J."/>
            <person name="Highlander S."/>
            <person name="Gibbs R."/>
        </authorList>
    </citation>
    <scope>NUCLEOTIDE SEQUENCE [LARGE SCALE GENOMIC DNA]</scope>
    <source>
        <strain evidence="1 2">DSM 10105</strain>
    </source>
</reference>
<dbReference type="RefSeq" id="WP_006289374.1">
    <property type="nucleotide sequence ID" value="NZ_AP012333.1"/>
</dbReference>
<accession>E6JZA1</accession>
<dbReference type="HOGENOM" id="CLU_1990491_0_0_11"/>
<keyword evidence="2" id="KW-1185">Reference proteome</keyword>